<dbReference type="InterPro" id="IPR031968">
    <property type="entry name" value="VASt"/>
</dbReference>
<keyword evidence="4 7" id="KW-1133">Transmembrane helix</keyword>
<dbReference type="InterPro" id="IPR011993">
    <property type="entry name" value="PH-like_dom_sf"/>
</dbReference>
<evidence type="ECO:0000313" key="10">
    <source>
        <dbReference type="EMBL" id="TQB71441.1"/>
    </source>
</evidence>
<comment type="similarity">
    <text evidence="2">Belongs to the YSP2 family.</text>
</comment>
<evidence type="ECO:0000256" key="4">
    <source>
        <dbReference type="ARBA" id="ARBA00022989"/>
    </source>
</evidence>
<dbReference type="CDD" id="cd07609">
    <property type="entry name" value="BAR_SIP3_fungi"/>
    <property type="match status" value="1"/>
</dbReference>
<accession>A0A507QU14</accession>
<dbReference type="PANTHER" id="PTHR14248">
    <property type="entry name" value="CYCLIN Y, ISOFORM A"/>
    <property type="match status" value="1"/>
</dbReference>
<feature type="region of interest" description="Disordered" evidence="6">
    <location>
        <begin position="452"/>
        <end position="499"/>
    </location>
</feature>
<dbReference type="SUPFAM" id="SSF50729">
    <property type="entry name" value="PH domain-like"/>
    <property type="match status" value="1"/>
</dbReference>
<keyword evidence="3 7" id="KW-0812">Transmembrane</keyword>
<dbReference type="Gene3D" id="2.30.29.30">
    <property type="entry name" value="Pleckstrin-homology domain (PH domain)/Phosphotyrosine-binding domain (PTB)"/>
    <property type="match status" value="2"/>
</dbReference>
<dbReference type="InterPro" id="IPR039463">
    <property type="entry name" value="Sip3/Lam1_BAR"/>
</dbReference>
<proteinExistence type="inferred from homology"/>
<feature type="compositionally biased region" description="Low complexity" evidence="6">
    <location>
        <begin position="641"/>
        <end position="659"/>
    </location>
</feature>
<dbReference type="Proteomes" id="UP000319663">
    <property type="component" value="Unassembled WGS sequence"/>
</dbReference>
<dbReference type="Pfam" id="PF00169">
    <property type="entry name" value="PH"/>
    <property type="match status" value="1"/>
</dbReference>
<evidence type="ECO:0000259" key="9">
    <source>
        <dbReference type="PROSITE" id="PS51778"/>
    </source>
</evidence>
<feature type="region of interest" description="Disordered" evidence="6">
    <location>
        <begin position="836"/>
        <end position="872"/>
    </location>
</feature>
<feature type="domain" description="PH" evidence="8">
    <location>
        <begin position="304"/>
        <end position="405"/>
    </location>
</feature>
<dbReference type="PROSITE" id="PS50003">
    <property type="entry name" value="PH_DOMAIN"/>
    <property type="match status" value="1"/>
</dbReference>
<feature type="transmembrane region" description="Helical" evidence="7">
    <location>
        <begin position="1164"/>
        <end position="1181"/>
    </location>
</feature>
<dbReference type="InterPro" id="IPR004148">
    <property type="entry name" value="BAR_dom"/>
</dbReference>
<feature type="transmembrane region" description="Helical" evidence="7">
    <location>
        <begin position="1128"/>
        <end position="1152"/>
    </location>
</feature>
<dbReference type="InterPro" id="IPR042067">
    <property type="entry name" value="Sip3_PH"/>
</dbReference>
<comment type="subcellular location">
    <subcellularLocation>
        <location evidence="1">Membrane</location>
        <topology evidence="1">Single-pass membrane protein</topology>
    </subcellularLocation>
</comment>
<dbReference type="FunFam" id="1.20.1270.60:FF:000079">
    <property type="entry name" value="Transcription factor SipA3"/>
    <property type="match status" value="1"/>
</dbReference>
<dbReference type="SMART" id="SM00233">
    <property type="entry name" value="PH"/>
    <property type="match status" value="1"/>
</dbReference>
<comment type="caution">
    <text evidence="10">The sequence shown here is derived from an EMBL/GenBank/DDBJ whole genome shotgun (WGS) entry which is preliminary data.</text>
</comment>
<dbReference type="FunFam" id="2.30.29.30:FF:000349">
    <property type="entry name" value="Transcription factor SipA3"/>
    <property type="match status" value="1"/>
</dbReference>
<evidence type="ECO:0000256" key="5">
    <source>
        <dbReference type="ARBA" id="ARBA00023136"/>
    </source>
</evidence>
<dbReference type="GO" id="GO:0016020">
    <property type="term" value="C:membrane"/>
    <property type="evidence" value="ECO:0007669"/>
    <property type="project" value="UniProtKB-SubCell"/>
</dbReference>
<feature type="compositionally biased region" description="Basic and acidic residues" evidence="6">
    <location>
        <begin position="489"/>
        <end position="499"/>
    </location>
</feature>
<evidence type="ECO:0000256" key="1">
    <source>
        <dbReference type="ARBA" id="ARBA00004167"/>
    </source>
</evidence>
<evidence type="ECO:0000313" key="11">
    <source>
        <dbReference type="Proteomes" id="UP000319663"/>
    </source>
</evidence>
<keyword evidence="5 7" id="KW-0472">Membrane</keyword>
<evidence type="ECO:0000256" key="2">
    <source>
        <dbReference type="ARBA" id="ARBA00006582"/>
    </source>
</evidence>
<dbReference type="InterPro" id="IPR027267">
    <property type="entry name" value="AH/BAR_dom_sf"/>
</dbReference>
<reference evidence="10 11" key="1">
    <citation type="submission" date="2019-06" db="EMBL/GenBank/DDBJ databases">
        <title>Wine fermentation using esterase from Monascus purpureus.</title>
        <authorList>
            <person name="Geng C."/>
            <person name="Zhang Y."/>
        </authorList>
    </citation>
    <scope>NUCLEOTIDE SEQUENCE [LARGE SCALE GENOMIC DNA]</scope>
    <source>
        <strain evidence="10">HQ1</strain>
    </source>
</reference>
<dbReference type="InterPro" id="IPR004182">
    <property type="entry name" value="GRAM"/>
</dbReference>
<keyword evidence="11" id="KW-1185">Reference proteome</keyword>
<evidence type="ECO:0000256" key="6">
    <source>
        <dbReference type="SAM" id="MobiDB-lite"/>
    </source>
</evidence>
<evidence type="ECO:0000259" key="8">
    <source>
        <dbReference type="PROSITE" id="PS50003"/>
    </source>
</evidence>
<sequence length="1385" mass="156555">MSTQPEDPAPQIGKLVSVVPVGLKEAALDSPTFRATTLHYTEQIDALEKWLEGYSKAATKLMAEFSPLESAMANYMSFAAVTPPISEAVVDHDYALLALKKCGDTTRDLWSATVSAMRKLDAHITEPIKNFINIDLRNFKETRRTLEQAQKQYDYLLSRYLSQSKSKEPSSLREDAFQLHEARKAYLKASLDFSVQAPQLRNSLNRLLVRVSADQWREFKILHENNGAMFLKWMQDMDRIKGWIHEMDGTERSSKRQLMSARRQIEESAETAVRPSRELDDYSVSTVPYLGSRPPPTLDTKDIRPEKQGWLNLRTLSGKPSRTVWIRRWAFVKNGIFGCLVLGSRTGGVEETDRIGVLLCSVRPAFQEDRRFCFEVKTKSDSIMLQAETQKELMDWIGTFEAAKQKALDNPASTDLSISGKFKVRDPAFSVSQPPAPEFAASPSDSLIHANDEQAPSERNGNLALPDRDVTPSRISSDLGSARRYTGTDSEHSAREHTSRIIQKLDLHRRSNVQAQPGPRPQSPSGGLANLISASHSIILPPPTTGVDEFNRGRAVNWDGPATSLAPPTLVIPPAPTNLSTAAVFVSNERRIGLGSDGKGGMPSGMMANVWGSSNWSLVNKLERDDSVPLAATPDRGLSQTRRSSSPLRDSSSTRRPPTAGSRHRQTFSVDADADGTQWTNMGASYEYPSYYPQQLRAQDAQFRLLFPDIKREEPLVMVFRTTWNPNDQQEFPGRAYITTKNIHFYSHYLGLVLTGVIPLNTITDVTAAQGRDCDFLFLHTYPVRGSDTPGRLTLKTFLEPLKLLQRRVAFLVQESTSSEPLSLEALLKALTKMETDAPTRTPSSDSWEDLSLQPTLDGEVPGNGTGRQRSGTDIRVPIYIEKDLDIGKAGRRKFRLPNQPVQYVPEGGLHVAAEKVLDISAKALFHVLFGDKSAVWQRLLYERRAEGIKQGPWAPTESRRLRRDIQYQIETSDWLGRSQLITISDYQIIDVFNDHLCYVVTDKRSPWHLPFRRSFMLVSKVVITFVSKSRSKLAVYTNVEWLRYPPRALTSIIDKQAMKDLEQDALDLVDLVSDQVRRLGAHSRTKKAISIFGHVGRQNHVTEFTGLGMNAKLEPRKPRTQRTLVQLLLEITISFMETAISAVMLWTFVVLRWIWKTASANKVILFLLLSSAILNAFYSTRDARDWWQERNARNFMARLGVNADHVMSKAIYMKDIDEALANSTVWPVDDSNSSDCFSTFHDQIIQQNNELAPHPASSLKDTVSRMSVQRFQRTRERLGIYRHDLIVALRVVNSIERELVQNEWERWLRQELRRCRQVETLLQEDHGEEDTVKSRPTQGVFAEHTDDVKGWYDVYCTSCQQEQEQVDLGHTGHGTAQPLILYTE</sequence>
<dbReference type="CDD" id="cd13280">
    <property type="entry name" value="PH_SIP3"/>
    <property type="match status" value="1"/>
</dbReference>
<dbReference type="PROSITE" id="PS51778">
    <property type="entry name" value="VAST"/>
    <property type="match status" value="1"/>
</dbReference>
<dbReference type="GO" id="GO:0005737">
    <property type="term" value="C:cytoplasm"/>
    <property type="evidence" value="ECO:0007669"/>
    <property type="project" value="InterPro"/>
</dbReference>
<gene>
    <name evidence="10" type="primary">SIP3</name>
    <name evidence="10" type="ORF">MPDQ_007568</name>
</gene>
<dbReference type="SUPFAM" id="SSF103657">
    <property type="entry name" value="BAR/IMD domain-like"/>
    <property type="match status" value="1"/>
</dbReference>
<dbReference type="SMART" id="SM00568">
    <property type="entry name" value="GRAM"/>
    <property type="match status" value="1"/>
</dbReference>
<dbReference type="STRING" id="5098.A0A507QU14"/>
<protein>
    <submittedName>
        <fullName evidence="10">SNF1-interacting protein</fullName>
    </submittedName>
</protein>
<evidence type="ECO:0000256" key="7">
    <source>
        <dbReference type="SAM" id="Phobius"/>
    </source>
</evidence>
<dbReference type="Pfam" id="PF16016">
    <property type="entry name" value="VASt"/>
    <property type="match status" value="1"/>
</dbReference>
<dbReference type="Gene3D" id="1.20.1270.60">
    <property type="entry name" value="Arfaptin homology (AH) domain/BAR domain"/>
    <property type="match status" value="1"/>
</dbReference>
<feature type="region of interest" description="Disordered" evidence="6">
    <location>
        <begin position="628"/>
        <end position="674"/>
    </location>
</feature>
<dbReference type="InterPro" id="IPR001849">
    <property type="entry name" value="PH_domain"/>
</dbReference>
<organism evidence="10 11">
    <name type="scientific">Monascus purpureus</name>
    <name type="common">Red mold</name>
    <name type="synonym">Monascus anka</name>
    <dbReference type="NCBI Taxonomy" id="5098"/>
    <lineage>
        <taxon>Eukaryota</taxon>
        <taxon>Fungi</taxon>
        <taxon>Dikarya</taxon>
        <taxon>Ascomycota</taxon>
        <taxon>Pezizomycotina</taxon>
        <taxon>Eurotiomycetes</taxon>
        <taxon>Eurotiomycetidae</taxon>
        <taxon>Eurotiales</taxon>
        <taxon>Aspergillaceae</taxon>
        <taxon>Monascus</taxon>
    </lineage>
</organism>
<dbReference type="EMBL" id="VIFY01000081">
    <property type="protein sequence ID" value="TQB71441.1"/>
    <property type="molecule type" value="Genomic_DNA"/>
</dbReference>
<evidence type="ECO:0000256" key="3">
    <source>
        <dbReference type="ARBA" id="ARBA00022692"/>
    </source>
</evidence>
<dbReference type="OrthoDB" id="10070851at2759"/>
<feature type="domain" description="VASt" evidence="9">
    <location>
        <begin position="909"/>
        <end position="1081"/>
    </location>
</feature>
<name>A0A507QU14_MONPU</name>
<dbReference type="Pfam" id="PF16746">
    <property type="entry name" value="BAR_3"/>
    <property type="match status" value="1"/>
</dbReference>